<feature type="transmembrane region" description="Helical" evidence="1">
    <location>
        <begin position="339"/>
        <end position="360"/>
    </location>
</feature>
<keyword evidence="3" id="KW-1185">Reference proteome</keyword>
<feature type="transmembrane region" description="Helical" evidence="1">
    <location>
        <begin position="632"/>
        <end position="653"/>
    </location>
</feature>
<feature type="transmembrane region" description="Helical" evidence="1">
    <location>
        <begin position="578"/>
        <end position="595"/>
    </location>
</feature>
<dbReference type="InterPro" id="IPR052724">
    <property type="entry name" value="GT117_domain-containing"/>
</dbReference>
<dbReference type="Pfam" id="PF11028">
    <property type="entry name" value="TMEM260-like"/>
    <property type="match status" value="1"/>
</dbReference>
<keyword evidence="1" id="KW-1133">Transmembrane helix</keyword>
<dbReference type="EMBL" id="PTJC01000006">
    <property type="protein sequence ID" value="PPK85178.1"/>
    <property type="molecule type" value="Genomic_DNA"/>
</dbReference>
<keyword evidence="1" id="KW-0472">Membrane</keyword>
<reference evidence="2 3" key="1">
    <citation type="submission" date="2018-02" db="EMBL/GenBank/DDBJ databases">
        <title>Genomic Encyclopedia of Archaeal and Bacterial Type Strains, Phase II (KMG-II): from individual species to whole genera.</title>
        <authorList>
            <person name="Goeker M."/>
        </authorList>
    </citation>
    <scope>NUCLEOTIDE SEQUENCE [LARGE SCALE GENOMIC DNA]</scope>
    <source>
        <strain evidence="2 3">DSM 29526</strain>
    </source>
</reference>
<feature type="transmembrane region" description="Helical" evidence="1">
    <location>
        <begin position="180"/>
        <end position="200"/>
    </location>
</feature>
<feature type="transmembrane region" description="Helical" evidence="1">
    <location>
        <begin position="257"/>
        <end position="290"/>
    </location>
</feature>
<name>A0A2S6I1X6_9BACT</name>
<feature type="transmembrane region" description="Helical" evidence="1">
    <location>
        <begin position="302"/>
        <end position="327"/>
    </location>
</feature>
<feature type="transmembrane region" description="Helical" evidence="1">
    <location>
        <begin position="372"/>
        <end position="393"/>
    </location>
</feature>
<dbReference type="InterPro" id="IPR021280">
    <property type="entry name" value="TMEM260-like"/>
</dbReference>
<keyword evidence="1" id="KW-0812">Transmembrane</keyword>
<dbReference type="PANTHER" id="PTHR16214">
    <property type="entry name" value="TRANSMEMBRANE PROTEIN 260"/>
    <property type="match status" value="1"/>
</dbReference>
<feature type="transmembrane region" description="Helical" evidence="1">
    <location>
        <begin position="665"/>
        <end position="683"/>
    </location>
</feature>
<evidence type="ECO:0000256" key="1">
    <source>
        <dbReference type="SAM" id="Phobius"/>
    </source>
</evidence>
<accession>A0A2S6I1X6</accession>
<feature type="transmembrane region" description="Helical" evidence="1">
    <location>
        <begin position="602"/>
        <end position="620"/>
    </location>
</feature>
<organism evidence="2 3">
    <name type="scientific">Neolewinella xylanilytica</name>
    <dbReference type="NCBI Taxonomy" id="1514080"/>
    <lineage>
        <taxon>Bacteria</taxon>
        <taxon>Pseudomonadati</taxon>
        <taxon>Bacteroidota</taxon>
        <taxon>Saprospiria</taxon>
        <taxon>Saprospirales</taxon>
        <taxon>Lewinellaceae</taxon>
        <taxon>Neolewinella</taxon>
    </lineage>
</organism>
<feature type="transmembrane region" description="Helical" evidence="1">
    <location>
        <begin position="212"/>
        <end position="237"/>
    </location>
</feature>
<dbReference type="AlphaFoldDB" id="A0A2S6I1X6"/>
<dbReference type="Proteomes" id="UP000237662">
    <property type="component" value="Unassembled WGS sequence"/>
</dbReference>
<protein>
    <submittedName>
        <fullName evidence="2">Uncharacterized protein DUF2723</fullName>
    </submittedName>
</protein>
<feature type="transmembrane region" description="Helical" evidence="1">
    <location>
        <begin position="104"/>
        <end position="130"/>
    </location>
</feature>
<dbReference type="PANTHER" id="PTHR16214:SF3">
    <property type="entry name" value="TRANSMEMBRANE PROTEIN 260"/>
    <property type="match status" value="1"/>
</dbReference>
<feature type="transmembrane region" description="Helical" evidence="1">
    <location>
        <begin position="151"/>
        <end position="174"/>
    </location>
</feature>
<feature type="transmembrane region" description="Helical" evidence="1">
    <location>
        <begin position="38"/>
        <end position="55"/>
    </location>
</feature>
<gene>
    <name evidence="2" type="ORF">CLV84_2070</name>
</gene>
<comment type="caution">
    <text evidence="2">The sequence shown here is derived from an EMBL/GenBank/DDBJ whole genome shotgun (WGS) entry which is preliminary data.</text>
</comment>
<proteinExistence type="predicted"/>
<evidence type="ECO:0000313" key="2">
    <source>
        <dbReference type="EMBL" id="PPK85178.1"/>
    </source>
</evidence>
<sequence>MQRFANGLAPDKYDKFRTFTPSLTSIPYMGKLHRLHKLTGWIVFAITAVVLLLSVERTGSLWDVGEFILGAYKLEVVHPPGAPLFLLIGRLFASAGNLLSDDPALIAAFVNGMSAICTAFGATFLAWSTIRLSLLSLTGRDARAEVGGGQVIAVAGGGLVAGLAAAFTTSVWFSAVEGEVYAMSFFFTCMTVWAAIRYYTTPRELDYLAYRWLIFSIFCIGLSSGVHLLSILVLPFITLLFYLRERGQLFLTRVGKIVGYLFAASLLLTSISLTGKILAICAIAGATYFLGGRKLPQWAEFIAAGISGVLMIGIIQTLVIIGVPTVWQWFEIGMVNSGLPVHIGLLPTLLAYGGGLYLAFRYAHKHQDQGVQLAAMGIATILIAYSVIAVVVIRAEAKTPVNMNNPDNVTSLLPYLNREQYGERSLLYGPQFDADMIATDLDDRYGLVGDEYAYTNYKITPRYEPGKQMFFPRMADGSQGRPDLYKRWMGLDPSQPLPYGRPNAIDNLKFLFNYQIGWMYWRYFMWNFSGRQNGEQGYFSWDDSRGNWITGIQFLDEMRLGNLDELPEDFRNDPARNTYFLLPFIFGLLGLLWHSSKRGEEFLTLLALFVITGLGIIIYTNQPPNEPRERDYVLVGSFFTFCMWMGMAVPAIYEFVKARFRARGAGAAIGCSALVLVAPILMVTQNWDDHDRSEHTAARDYAHNFLESVDENAIIFTYGDNDTYPLWYAQEVEGIRTDVRVVNLSLIAVDWYIDLLRYQMNDSPVIDLQLSEDKLRGRLRNQVQYYNPQQPEAPCTSGPQVSLDEFMDEIATDKNLATQGGRIIETTYSTCNVSIRVDPGRLAQAPWLTPAGQPVVQNIPLQVPGGAIQKDVIAIMDIINSNFYKRPIYFAVTCQPSKFLGLQDYMQLEGLALQITATRTATPTNSMYPPNIGAGSVDVDKNYDLIMNEWQWGNFDVVETHVNTSYGPAIQSMQQIMLRTMNELIDRGDTERALEIGDRYFQAFPNMNFPFFFEAFTMLAPYFQTGNVDRVSDVVIQLAENTADRLDYFQSLDPQIVAQSYAFEERRGQYIAQQLLTQLQGSGNEQLRQQVQDILADYSFLVEPPSPG</sequence>
<evidence type="ECO:0000313" key="3">
    <source>
        <dbReference type="Proteomes" id="UP000237662"/>
    </source>
</evidence>